<dbReference type="AlphaFoldDB" id="A0A8D8LEA8"/>
<organism evidence="2">
    <name type="scientific">Culex pipiens</name>
    <name type="common">House mosquito</name>
    <dbReference type="NCBI Taxonomy" id="7175"/>
    <lineage>
        <taxon>Eukaryota</taxon>
        <taxon>Metazoa</taxon>
        <taxon>Ecdysozoa</taxon>
        <taxon>Arthropoda</taxon>
        <taxon>Hexapoda</taxon>
        <taxon>Insecta</taxon>
        <taxon>Pterygota</taxon>
        <taxon>Neoptera</taxon>
        <taxon>Endopterygota</taxon>
        <taxon>Diptera</taxon>
        <taxon>Nematocera</taxon>
        <taxon>Culicoidea</taxon>
        <taxon>Culicidae</taxon>
        <taxon>Culicinae</taxon>
        <taxon>Culicini</taxon>
        <taxon>Culex</taxon>
        <taxon>Culex</taxon>
    </lineage>
</organism>
<dbReference type="EMBL" id="HBUE01090175">
    <property type="protein sequence ID" value="CAG6481164.1"/>
    <property type="molecule type" value="Transcribed_RNA"/>
</dbReference>
<dbReference type="EMBL" id="HBUE01354842">
    <property type="protein sequence ID" value="CAG6605013.1"/>
    <property type="molecule type" value="Transcribed_RNA"/>
</dbReference>
<evidence type="ECO:0000313" key="2">
    <source>
        <dbReference type="EMBL" id="CAG6605013.1"/>
    </source>
</evidence>
<sequence>MDYQDCPVSRVNPVPEVIPVFEVTREKRVKVLVNRKTTTRVKRVNQATMVPKVCKDDKDHRVSEAPKDDQDSPVFLDPVAPKVTKVSRASASRVSRVKREKKVSKLDPSVEAKP</sequence>
<feature type="compositionally biased region" description="Basic and acidic residues" evidence="1">
    <location>
        <begin position="55"/>
        <end position="70"/>
    </location>
</feature>
<dbReference type="EMBL" id="HBUE01247657">
    <property type="protein sequence ID" value="CAG6552678.1"/>
    <property type="molecule type" value="Transcribed_RNA"/>
</dbReference>
<proteinExistence type="predicted"/>
<feature type="region of interest" description="Disordered" evidence="1">
    <location>
        <begin position="55"/>
        <end position="114"/>
    </location>
</feature>
<reference evidence="2" key="1">
    <citation type="submission" date="2021-05" db="EMBL/GenBank/DDBJ databases">
        <authorList>
            <person name="Alioto T."/>
            <person name="Alioto T."/>
            <person name="Gomez Garrido J."/>
        </authorList>
    </citation>
    <scope>NUCLEOTIDE SEQUENCE</scope>
</reference>
<feature type="compositionally biased region" description="Basic and acidic residues" evidence="1">
    <location>
        <begin position="103"/>
        <end position="114"/>
    </location>
</feature>
<accession>A0A8D8LEA8</accession>
<evidence type="ECO:0000256" key="1">
    <source>
        <dbReference type="SAM" id="MobiDB-lite"/>
    </source>
</evidence>
<name>A0A8D8LEA8_CULPI</name>
<protein>
    <submittedName>
        <fullName evidence="2">(northern house mosquito) hypothetical protein</fullName>
    </submittedName>
</protein>